<evidence type="ECO:0000313" key="3">
    <source>
        <dbReference type="Proteomes" id="UP000004221"/>
    </source>
</evidence>
<dbReference type="AlphaFoldDB" id="I4EML2"/>
<protein>
    <submittedName>
        <fullName evidence="2">Uncharacterized protein</fullName>
    </submittedName>
</protein>
<keyword evidence="1" id="KW-0472">Membrane</keyword>
<dbReference type="Proteomes" id="UP000004221">
    <property type="component" value="Unassembled WGS sequence"/>
</dbReference>
<proteinExistence type="predicted"/>
<keyword evidence="1" id="KW-0812">Transmembrane</keyword>
<gene>
    <name evidence="2" type="ORF">NITHO_6170002</name>
</gene>
<dbReference type="EMBL" id="CAGS01000576">
    <property type="protein sequence ID" value="CCF85925.1"/>
    <property type="molecule type" value="Genomic_DNA"/>
</dbReference>
<organism evidence="2 3">
    <name type="scientific">Nitrolancea hollandica Lb</name>
    <dbReference type="NCBI Taxonomy" id="1129897"/>
    <lineage>
        <taxon>Bacteria</taxon>
        <taxon>Pseudomonadati</taxon>
        <taxon>Thermomicrobiota</taxon>
        <taxon>Thermomicrobia</taxon>
        <taxon>Sphaerobacterales</taxon>
        <taxon>Sphaerobacterineae</taxon>
        <taxon>Sphaerobacteraceae</taxon>
        <taxon>Nitrolancea</taxon>
    </lineage>
</organism>
<reference evidence="2 3" key="1">
    <citation type="journal article" date="2012" name="ISME J.">
        <title>Nitrification expanded: discovery, physiology and genomics of a nitrite-oxidizing bacterium from the phylum Chloroflexi.</title>
        <authorList>
            <person name="Sorokin D.Y."/>
            <person name="Lucker S."/>
            <person name="Vejmelkova D."/>
            <person name="Kostrikina N.A."/>
            <person name="Kleerebezem R."/>
            <person name="Rijpstra W.I."/>
            <person name="Damste J.S."/>
            <person name="Le Paslier D."/>
            <person name="Muyzer G."/>
            <person name="Wagner M."/>
            <person name="van Loosdrecht M.C."/>
            <person name="Daims H."/>
        </authorList>
    </citation>
    <scope>NUCLEOTIDE SEQUENCE [LARGE SCALE GENOMIC DNA]</scope>
    <source>
        <strain evidence="3">none</strain>
    </source>
</reference>
<accession>I4EML2</accession>
<keyword evidence="1" id="KW-1133">Transmembrane helix</keyword>
<keyword evidence="3" id="KW-1185">Reference proteome</keyword>
<name>I4EML2_9BACT</name>
<feature type="transmembrane region" description="Helical" evidence="1">
    <location>
        <begin position="82"/>
        <end position="101"/>
    </location>
</feature>
<comment type="caution">
    <text evidence="2">The sequence shown here is derived from an EMBL/GenBank/DDBJ whole genome shotgun (WGS) entry which is preliminary data.</text>
</comment>
<evidence type="ECO:0000256" key="1">
    <source>
        <dbReference type="SAM" id="Phobius"/>
    </source>
</evidence>
<evidence type="ECO:0000313" key="2">
    <source>
        <dbReference type="EMBL" id="CCF85925.1"/>
    </source>
</evidence>
<sequence>MKCDRFSDQFLGLIQCTTGRDTARKVWDVGSIASLTAFKYDGMAHHSFLSHARSPACLEDTPQRSGRKIIIRMSRNRYQPQLARVLKLAVATLLAYLLLAIRLNHPNHFPYLQRIPLSYAHNTTPALQHQ</sequence>